<evidence type="ECO:0000256" key="4">
    <source>
        <dbReference type="ARBA" id="ARBA00022723"/>
    </source>
</evidence>
<keyword evidence="2" id="KW-0444">Lipid biosynthesis</keyword>
<protein>
    <submittedName>
        <fullName evidence="13">YegS/Rv2252/BmrU family lipid kinase</fullName>
    </submittedName>
</protein>
<evidence type="ECO:0000256" key="10">
    <source>
        <dbReference type="ARBA" id="ARBA00023209"/>
    </source>
</evidence>
<dbReference type="InterPro" id="IPR005218">
    <property type="entry name" value="Diacylglycerol/lipid_kinase"/>
</dbReference>
<comment type="cofactor">
    <cofactor evidence="1">
        <name>Mg(2+)</name>
        <dbReference type="ChEBI" id="CHEBI:18420"/>
    </cofactor>
</comment>
<gene>
    <name evidence="13" type="ORF">D1614_17570</name>
</gene>
<evidence type="ECO:0000256" key="5">
    <source>
        <dbReference type="ARBA" id="ARBA00022741"/>
    </source>
</evidence>
<dbReference type="GO" id="GO:0016301">
    <property type="term" value="F:kinase activity"/>
    <property type="evidence" value="ECO:0007669"/>
    <property type="project" value="UniProtKB-KW"/>
</dbReference>
<evidence type="ECO:0000256" key="11">
    <source>
        <dbReference type="ARBA" id="ARBA00023264"/>
    </source>
</evidence>
<dbReference type="OrthoDB" id="9786026at2"/>
<dbReference type="GO" id="GO:0008654">
    <property type="term" value="P:phospholipid biosynthetic process"/>
    <property type="evidence" value="ECO:0007669"/>
    <property type="project" value="UniProtKB-KW"/>
</dbReference>
<keyword evidence="10" id="KW-0594">Phospholipid biosynthesis</keyword>
<dbReference type="SUPFAM" id="SSF111331">
    <property type="entry name" value="NAD kinase/diacylglycerol kinase-like"/>
    <property type="match status" value="1"/>
</dbReference>
<dbReference type="InterPro" id="IPR050187">
    <property type="entry name" value="Lipid_Phosphate_FormReg"/>
</dbReference>
<feature type="domain" description="DAGKc" evidence="12">
    <location>
        <begin position="3"/>
        <end position="128"/>
    </location>
</feature>
<evidence type="ECO:0000256" key="7">
    <source>
        <dbReference type="ARBA" id="ARBA00022840"/>
    </source>
</evidence>
<dbReference type="RefSeq" id="WP_119439282.1">
    <property type="nucleotide sequence ID" value="NZ_QWGR01000012.1"/>
</dbReference>
<dbReference type="GO" id="GO:0005524">
    <property type="term" value="F:ATP binding"/>
    <property type="evidence" value="ECO:0007669"/>
    <property type="project" value="UniProtKB-KW"/>
</dbReference>
<dbReference type="Pfam" id="PF00781">
    <property type="entry name" value="DAGK_cat"/>
    <property type="match status" value="1"/>
</dbReference>
<evidence type="ECO:0000256" key="9">
    <source>
        <dbReference type="ARBA" id="ARBA00023098"/>
    </source>
</evidence>
<dbReference type="Gene3D" id="3.40.50.10330">
    <property type="entry name" value="Probable inorganic polyphosphate/atp-NAD kinase, domain 1"/>
    <property type="match status" value="1"/>
</dbReference>
<keyword evidence="6 13" id="KW-0418">Kinase</keyword>
<keyword evidence="8" id="KW-0460">Magnesium</keyword>
<evidence type="ECO:0000313" key="13">
    <source>
        <dbReference type="EMBL" id="RIJ46737.1"/>
    </source>
</evidence>
<dbReference type="GO" id="GO:0046872">
    <property type="term" value="F:metal ion binding"/>
    <property type="evidence" value="ECO:0007669"/>
    <property type="project" value="UniProtKB-KW"/>
</dbReference>
<name>A0A399SXG4_9BACT</name>
<keyword evidence="14" id="KW-1185">Reference proteome</keyword>
<organism evidence="13 14">
    <name type="scientific">Maribellus luteus</name>
    <dbReference type="NCBI Taxonomy" id="2305463"/>
    <lineage>
        <taxon>Bacteria</taxon>
        <taxon>Pseudomonadati</taxon>
        <taxon>Bacteroidota</taxon>
        <taxon>Bacteroidia</taxon>
        <taxon>Marinilabiliales</taxon>
        <taxon>Prolixibacteraceae</taxon>
        <taxon>Maribellus</taxon>
    </lineage>
</organism>
<dbReference type="InterPro" id="IPR017438">
    <property type="entry name" value="ATP-NAD_kinase_N"/>
</dbReference>
<evidence type="ECO:0000313" key="14">
    <source>
        <dbReference type="Proteomes" id="UP000265926"/>
    </source>
</evidence>
<dbReference type="Pfam" id="PF19279">
    <property type="entry name" value="YegS_C"/>
    <property type="match status" value="1"/>
</dbReference>
<dbReference type="SMART" id="SM00046">
    <property type="entry name" value="DAGKc"/>
    <property type="match status" value="1"/>
</dbReference>
<accession>A0A399SXG4</accession>
<keyword evidence="3" id="KW-0808">Transferase</keyword>
<dbReference type="Proteomes" id="UP000265926">
    <property type="component" value="Unassembled WGS sequence"/>
</dbReference>
<evidence type="ECO:0000256" key="8">
    <source>
        <dbReference type="ARBA" id="ARBA00022842"/>
    </source>
</evidence>
<reference evidence="13 14" key="1">
    <citation type="submission" date="2018-08" db="EMBL/GenBank/DDBJ databases">
        <title>Pallidiluteibacterium maritimus gen. nov., sp. nov., isolated from coastal sediment.</title>
        <authorList>
            <person name="Zhou L.Y."/>
        </authorList>
    </citation>
    <scope>NUCLEOTIDE SEQUENCE [LARGE SCALE GENOMIC DNA]</scope>
    <source>
        <strain evidence="13 14">XSD2</strain>
    </source>
</reference>
<evidence type="ECO:0000256" key="6">
    <source>
        <dbReference type="ARBA" id="ARBA00022777"/>
    </source>
</evidence>
<dbReference type="NCBIfam" id="TIGR00147">
    <property type="entry name" value="YegS/Rv2252/BmrU family lipid kinase"/>
    <property type="match status" value="1"/>
</dbReference>
<evidence type="ECO:0000256" key="1">
    <source>
        <dbReference type="ARBA" id="ARBA00001946"/>
    </source>
</evidence>
<dbReference type="PANTHER" id="PTHR12358:SF106">
    <property type="entry name" value="LIPID KINASE YEGS"/>
    <property type="match status" value="1"/>
</dbReference>
<evidence type="ECO:0000259" key="12">
    <source>
        <dbReference type="PROSITE" id="PS50146"/>
    </source>
</evidence>
<dbReference type="InterPro" id="IPR045540">
    <property type="entry name" value="YegS/DAGK_C"/>
</dbReference>
<dbReference type="InterPro" id="IPR016064">
    <property type="entry name" value="NAD/diacylglycerol_kinase_sf"/>
</dbReference>
<dbReference type="PANTHER" id="PTHR12358">
    <property type="entry name" value="SPHINGOSINE KINASE"/>
    <property type="match status" value="1"/>
</dbReference>
<keyword evidence="5" id="KW-0547">Nucleotide-binding</keyword>
<sequence length="290" mass="32451">MSFNSDQIIFLINPSSGNGDYLRIIKAIQQCDDAIDHFITGSKEETKTFLETIDPKYKVLVICGGDGTINSVLNYAVKSKLVFAVLPNGSGNGFARELGYRKDVAFTIDRIKKGNTHEIDVLKVNDNYCCNVAGIGFDSFIAKQFEENSKRGLLTYVVETIKGFRNYQGIDASLTINNTTEEGSYFMICFANTRQFGNNTVIAPNADPHDGLIDVVLIRKFHKALIPFIALKLLSRKGKNSKYIRYYKTDTIKVDTRYSLFHTDGEPLVKTGTILNVKISDTIQLIQTQN</sequence>
<dbReference type="Gene3D" id="2.60.200.40">
    <property type="match status" value="1"/>
</dbReference>
<dbReference type="GO" id="GO:0005886">
    <property type="term" value="C:plasma membrane"/>
    <property type="evidence" value="ECO:0007669"/>
    <property type="project" value="TreeGrafter"/>
</dbReference>
<dbReference type="PROSITE" id="PS50146">
    <property type="entry name" value="DAGK"/>
    <property type="match status" value="1"/>
</dbReference>
<proteinExistence type="predicted"/>
<dbReference type="EMBL" id="QWGR01000012">
    <property type="protein sequence ID" value="RIJ46737.1"/>
    <property type="molecule type" value="Genomic_DNA"/>
</dbReference>
<comment type="caution">
    <text evidence="13">The sequence shown here is derived from an EMBL/GenBank/DDBJ whole genome shotgun (WGS) entry which is preliminary data.</text>
</comment>
<evidence type="ECO:0000256" key="2">
    <source>
        <dbReference type="ARBA" id="ARBA00022516"/>
    </source>
</evidence>
<keyword evidence="11" id="KW-1208">Phospholipid metabolism</keyword>
<keyword evidence="7" id="KW-0067">ATP-binding</keyword>
<dbReference type="InterPro" id="IPR001206">
    <property type="entry name" value="Diacylglycerol_kinase_cat_dom"/>
</dbReference>
<keyword evidence="4" id="KW-0479">Metal-binding</keyword>
<dbReference type="AlphaFoldDB" id="A0A399SXG4"/>
<keyword evidence="9" id="KW-0443">Lipid metabolism</keyword>
<evidence type="ECO:0000256" key="3">
    <source>
        <dbReference type="ARBA" id="ARBA00022679"/>
    </source>
</evidence>